<evidence type="ECO:0000313" key="1">
    <source>
        <dbReference type="EMBL" id="KAH9414843.1"/>
    </source>
</evidence>
<organism evidence="1 2">
    <name type="scientific">Dermatophagoides pteronyssinus</name>
    <name type="common">European house dust mite</name>
    <dbReference type="NCBI Taxonomy" id="6956"/>
    <lineage>
        <taxon>Eukaryota</taxon>
        <taxon>Metazoa</taxon>
        <taxon>Ecdysozoa</taxon>
        <taxon>Arthropoda</taxon>
        <taxon>Chelicerata</taxon>
        <taxon>Arachnida</taxon>
        <taxon>Acari</taxon>
        <taxon>Acariformes</taxon>
        <taxon>Sarcoptiformes</taxon>
        <taxon>Astigmata</taxon>
        <taxon>Psoroptidia</taxon>
        <taxon>Analgoidea</taxon>
        <taxon>Pyroglyphidae</taxon>
        <taxon>Dermatophagoidinae</taxon>
        <taxon>Dermatophagoides</taxon>
    </lineage>
</organism>
<dbReference type="EMBL" id="NJHN03000104">
    <property type="protein sequence ID" value="KAH9414843.1"/>
    <property type="molecule type" value="Genomic_DNA"/>
</dbReference>
<sequence length="63" mass="7086">MEKLIQPDTNGNVVNINVPLRPNDSVKKPAHIDPIIAPNGIRLAKIESRKLFADEQRLKDDDN</sequence>
<keyword evidence="2" id="KW-1185">Reference proteome</keyword>
<comment type="caution">
    <text evidence="1">The sequence shown here is derived from an EMBL/GenBank/DDBJ whole genome shotgun (WGS) entry which is preliminary data.</text>
</comment>
<accession>A0ABQ8IWZ2</accession>
<reference evidence="1 2" key="1">
    <citation type="journal article" date="2018" name="J. Allergy Clin. Immunol.">
        <title>High-quality assembly of Dermatophagoides pteronyssinus genome and transcriptome reveals a wide range of novel allergens.</title>
        <authorList>
            <person name="Liu X.Y."/>
            <person name="Yang K.Y."/>
            <person name="Wang M.Q."/>
            <person name="Kwok J.S."/>
            <person name="Zeng X."/>
            <person name="Yang Z."/>
            <person name="Xiao X.J."/>
            <person name="Lau C.P."/>
            <person name="Li Y."/>
            <person name="Huang Z.M."/>
            <person name="Ba J.G."/>
            <person name="Yim A.K."/>
            <person name="Ouyang C.Y."/>
            <person name="Ngai S.M."/>
            <person name="Chan T.F."/>
            <person name="Leung E.L."/>
            <person name="Liu L."/>
            <person name="Liu Z.G."/>
            <person name="Tsui S.K."/>
        </authorList>
    </citation>
    <scope>NUCLEOTIDE SEQUENCE [LARGE SCALE GENOMIC DNA]</scope>
    <source>
        <strain evidence="1">Derp</strain>
    </source>
</reference>
<gene>
    <name evidence="1" type="ORF">DERP_012433</name>
</gene>
<proteinExistence type="predicted"/>
<reference evidence="1 2" key="2">
    <citation type="journal article" date="2022" name="Mol. Biol. Evol.">
        <title>Comparative Genomics Reveals Insights into the Divergent Evolution of Astigmatic Mites and Household Pest Adaptations.</title>
        <authorList>
            <person name="Xiong Q."/>
            <person name="Wan A.T."/>
            <person name="Liu X."/>
            <person name="Fung C.S."/>
            <person name="Xiao X."/>
            <person name="Malainual N."/>
            <person name="Hou J."/>
            <person name="Wang L."/>
            <person name="Wang M."/>
            <person name="Yang K.Y."/>
            <person name="Cui Y."/>
            <person name="Leung E.L."/>
            <person name="Nong W."/>
            <person name="Shin S.K."/>
            <person name="Au S.W."/>
            <person name="Jeong K.Y."/>
            <person name="Chew F.T."/>
            <person name="Hui J.H."/>
            <person name="Leung T.F."/>
            <person name="Tungtrongchitr A."/>
            <person name="Zhong N."/>
            <person name="Liu Z."/>
            <person name="Tsui S.K."/>
        </authorList>
    </citation>
    <scope>NUCLEOTIDE SEQUENCE [LARGE SCALE GENOMIC DNA]</scope>
    <source>
        <strain evidence="1">Derp</strain>
    </source>
</reference>
<name>A0ABQ8IWZ2_DERPT</name>
<dbReference type="Proteomes" id="UP000887458">
    <property type="component" value="Unassembled WGS sequence"/>
</dbReference>
<evidence type="ECO:0000313" key="2">
    <source>
        <dbReference type="Proteomes" id="UP000887458"/>
    </source>
</evidence>
<protein>
    <submittedName>
        <fullName evidence="1">Uncharacterized protein</fullName>
    </submittedName>
</protein>